<name>A0A2H3B2N5_9AGAR</name>
<feature type="region of interest" description="Disordered" evidence="1">
    <location>
        <begin position="151"/>
        <end position="175"/>
    </location>
</feature>
<protein>
    <submittedName>
        <fullName evidence="2">Uncharacterized protein</fullName>
    </submittedName>
</protein>
<evidence type="ECO:0000256" key="1">
    <source>
        <dbReference type="SAM" id="MobiDB-lite"/>
    </source>
</evidence>
<dbReference type="AlphaFoldDB" id="A0A2H3B2N5"/>
<sequence length="536" mass="59918">MTIPDCPTCGERKLNLPVLCNGAYHVEHYGKYYVKCPGCVSEEARSKGSIPTCTFFRWLDPEDAKAWIYENPEWEVHDHLQRREKRMQSTFRVSGVSGASGASSPWVYCSIEGCAKRGSKRCGFCTTHCHARMSPTVCGYHGYDPVNPRARTSTTASLSTAQTSASTPLSIEPPEGTENHEVFSRHIDENWGQHLINDGGYSVERRAPATPAALTLREAAAAATSRNATAEVVEPTVDRAKWRDREMADKERTIKVTVFVKDNEAAQYFIIAVLAKDWPIFSPKKYPIVARACGIPAGDLDFFQRYEDGLWVNHEEKVRVRKDESVILRLLGVQICEGYETRKRPRPSSTASDILVVEERPSPTKTLRTGQGRVATAHSTPPLALEASGKIRSIDDLINLSISDDDDLYAPMNSTQLGDTILPPLMGRELKDAKANTPRRGDENGWPFKFAVDQHESFLQVEKLLSSGKEMKVAEAFLKVVPQATRWVDTTWNKHYKAWKAIRDDEHHPLRKGLVRAIRAGRVSPKGNWAPFGPNS</sequence>
<keyword evidence="3" id="KW-1185">Reference proteome</keyword>
<dbReference type="EMBL" id="KZ293477">
    <property type="protein sequence ID" value="PBK61322.1"/>
    <property type="molecule type" value="Genomic_DNA"/>
</dbReference>
<evidence type="ECO:0000313" key="2">
    <source>
        <dbReference type="EMBL" id="PBK61322.1"/>
    </source>
</evidence>
<feature type="compositionally biased region" description="Low complexity" evidence="1">
    <location>
        <begin position="151"/>
        <end position="170"/>
    </location>
</feature>
<dbReference type="Proteomes" id="UP000218334">
    <property type="component" value="Unassembled WGS sequence"/>
</dbReference>
<evidence type="ECO:0000313" key="3">
    <source>
        <dbReference type="Proteomes" id="UP000218334"/>
    </source>
</evidence>
<gene>
    <name evidence="2" type="ORF">ARMSODRAFT_1025839</name>
</gene>
<accession>A0A2H3B2N5</accession>
<reference evidence="3" key="1">
    <citation type="journal article" date="2017" name="Nat. Ecol. Evol.">
        <title>Genome expansion and lineage-specific genetic innovations in the forest pathogenic fungi Armillaria.</title>
        <authorList>
            <person name="Sipos G."/>
            <person name="Prasanna A.N."/>
            <person name="Walter M.C."/>
            <person name="O'Connor E."/>
            <person name="Balint B."/>
            <person name="Krizsan K."/>
            <person name="Kiss B."/>
            <person name="Hess J."/>
            <person name="Varga T."/>
            <person name="Slot J."/>
            <person name="Riley R."/>
            <person name="Boka B."/>
            <person name="Rigling D."/>
            <person name="Barry K."/>
            <person name="Lee J."/>
            <person name="Mihaltcheva S."/>
            <person name="LaButti K."/>
            <person name="Lipzen A."/>
            <person name="Waldron R."/>
            <person name="Moloney N.M."/>
            <person name="Sperisen C."/>
            <person name="Kredics L."/>
            <person name="Vagvoelgyi C."/>
            <person name="Patrignani A."/>
            <person name="Fitzpatrick D."/>
            <person name="Nagy I."/>
            <person name="Doyle S."/>
            <person name="Anderson J.B."/>
            <person name="Grigoriev I.V."/>
            <person name="Gueldener U."/>
            <person name="Muensterkoetter M."/>
            <person name="Nagy L.G."/>
        </authorList>
    </citation>
    <scope>NUCLEOTIDE SEQUENCE [LARGE SCALE GENOMIC DNA]</scope>
    <source>
        <strain evidence="3">28-4</strain>
    </source>
</reference>
<organism evidence="2 3">
    <name type="scientific">Armillaria solidipes</name>
    <dbReference type="NCBI Taxonomy" id="1076256"/>
    <lineage>
        <taxon>Eukaryota</taxon>
        <taxon>Fungi</taxon>
        <taxon>Dikarya</taxon>
        <taxon>Basidiomycota</taxon>
        <taxon>Agaricomycotina</taxon>
        <taxon>Agaricomycetes</taxon>
        <taxon>Agaricomycetidae</taxon>
        <taxon>Agaricales</taxon>
        <taxon>Marasmiineae</taxon>
        <taxon>Physalacriaceae</taxon>
        <taxon>Armillaria</taxon>
    </lineage>
</organism>
<proteinExistence type="predicted"/>